<dbReference type="InterPro" id="IPR023296">
    <property type="entry name" value="Glyco_hydro_beta-prop_sf"/>
</dbReference>
<comment type="similarity">
    <text evidence="2 7">Belongs to the glycosyl hydrolase 43 family.</text>
</comment>
<dbReference type="Gene3D" id="2.115.10.20">
    <property type="entry name" value="Glycosyl hydrolase domain, family 43"/>
    <property type="match status" value="1"/>
</dbReference>
<reference evidence="9" key="1">
    <citation type="submission" date="2022-11" db="UniProtKB">
        <authorList>
            <consortium name="WormBaseParasite"/>
        </authorList>
    </citation>
    <scope>IDENTIFICATION</scope>
</reference>
<comment type="pathway">
    <text evidence="1">Glycan metabolism; L-arabinan degradation.</text>
</comment>
<dbReference type="InterPro" id="IPR050727">
    <property type="entry name" value="GH43_arabinanases"/>
</dbReference>
<proteinExistence type="inferred from homology"/>
<keyword evidence="4 7" id="KW-0326">Glycosidase</keyword>
<dbReference type="SUPFAM" id="SSF75005">
    <property type="entry name" value="Arabinanase/levansucrase/invertase"/>
    <property type="match status" value="1"/>
</dbReference>
<evidence type="ECO:0000313" key="8">
    <source>
        <dbReference type="Proteomes" id="UP000887540"/>
    </source>
</evidence>
<sequence>MVVAKLDGHYGTKIAIGIPAFRNGSALGYWSTHYPTIIKDQDGQYVVYFTDYNIPVSISSDEQTFFRNGSAFPNGWPWIRNYTAGQHVVIMRILQEVKQPKPIVPGAPMPIMLMDNITCMFLATSFTGRSGNWTNMGEVFNSKASSFNVIDPSLMVDDDGTWYMSFGSWSSGIWQYILDSSTGFVKQGEQPVHLANDRPTGIEGSCLWKNGKYYYLAASLGHCCFGLQSTYRVVYGRSTNPRGPFVDKAGTNLLNGGGSELIVTHFPMIGPGNGFVYKGQPGENRDIYAYHYNDGLNGGHARLSINYMQYTDDGWPYLY</sequence>
<evidence type="ECO:0000313" key="9">
    <source>
        <dbReference type="WBParaSite" id="ACRNAN_scaffold2517.g11834.t1"/>
    </source>
</evidence>
<organism evidence="8 9">
    <name type="scientific">Acrobeloides nanus</name>
    <dbReference type="NCBI Taxonomy" id="290746"/>
    <lineage>
        <taxon>Eukaryota</taxon>
        <taxon>Metazoa</taxon>
        <taxon>Ecdysozoa</taxon>
        <taxon>Nematoda</taxon>
        <taxon>Chromadorea</taxon>
        <taxon>Rhabditida</taxon>
        <taxon>Tylenchina</taxon>
        <taxon>Cephalobomorpha</taxon>
        <taxon>Cephaloboidea</taxon>
        <taxon>Cephalobidae</taxon>
        <taxon>Acrobeloides</taxon>
    </lineage>
</organism>
<keyword evidence="8" id="KW-1185">Reference proteome</keyword>
<accession>A0A914DF46</accession>
<dbReference type="AlphaFoldDB" id="A0A914DF46"/>
<keyword evidence="3 7" id="KW-0378">Hydrolase</keyword>
<evidence type="ECO:0000256" key="4">
    <source>
        <dbReference type="ARBA" id="ARBA00023295"/>
    </source>
</evidence>
<name>A0A914DF46_9BILA</name>
<dbReference type="PANTHER" id="PTHR43301">
    <property type="entry name" value="ARABINAN ENDO-1,5-ALPHA-L-ARABINOSIDASE"/>
    <property type="match status" value="1"/>
</dbReference>
<evidence type="ECO:0000256" key="7">
    <source>
        <dbReference type="RuleBase" id="RU361187"/>
    </source>
</evidence>
<dbReference type="GO" id="GO:0004553">
    <property type="term" value="F:hydrolase activity, hydrolyzing O-glycosyl compounds"/>
    <property type="evidence" value="ECO:0007669"/>
    <property type="project" value="InterPro"/>
</dbReference>
<protein>
    <recommendedName>
        <fullName evidence="5">Endo-1,5-alpha-L-arabinanase A</fullName>
    </recommendedName>
</protein>
<evidence type="ECO:0000256" key="5">
    <source>
        <dbReference type="ARBA" id="ARBA00042202"/>
    </source>
</evidence>
<evidence type="ECO:0000256" key="3">
    <source>
        <dbReference type="ARBA" id="ARBA00022801"/>
    </source>
</evidence>
<evidence type="ECO:0000256" key="6">
    <source>
        <dbReference type="PIRSR" id="PIRSR606710-2"/>
    </source>
</evidence>
<dbReference type="GO" id="GO:0005975">
    <property type="term" value="P:carbohydrate metabolic process"/>
    <property type="evidence" value="ECO:0007669"/>
    <property type="project" value="InterPro"/>
</dbReference>
<feature type="site" description="Important for catalytic activity, responsible for pKa modulation of the active site Glu and correct orientation of both the proton donor and substrate" evidence="6">
    <location>
        <position position="151"/>
    </location>
</feature>
<dbReference type="WBParaSite" id="ACRNAN_scaffold2517.g11834.t1">
    <property type="protein sequence ID" value="ACRNAN_scaffold2517.g11834.t1"/>
    <property type="gene ID" value="ACRNAN_scaffold2517.g11834"/>
</dbReference>
<dbReference type="Pfam" id="PF04616">
    <property type="entry name" value="Glyco_hydro_43"/>
    <property type="match status" value="1"/>
</dbReference>
<dbReference type="InterPro" id="IPR006710">
    <property type="entry name" value="Glyco_hydro_43"/>
</dbReference>
<dbReference type="PANTHER" id="PTHR43301:SF3">
    <property type="entry name" value="ARABINAN ENDO-1,5-ALPHA-L-ARABINOSIDASE A-RELATED"/>
    <property type="match status" value="1"/>
</dbReference>
<evidence type="ECO:0000256" key="2">
    <source>
        <dbReference type="ARBA" id="ARBA00009865"/>
    </source>
</evidence>
<dbReference type="CDD" id="cd08998">
    <property type="entry name" value="GH43_Arb43a-like"/>
    <property type="match status" value="1"/>
</dbReference>
<evidence type="ECO:0000256" key="1">
    <source>
        <dbReference type="ARBA" id="ARBA00004834"/>
    </source>
</evidence>
<dbReference type="Proteomes" id="UP000887540">
    <property type="component" value="Unplaced"/>
</dbReference>